<accession>A0A6H9YUB0</accession>
<reference evidence="2 3" key="1">
    <citation type="submission" date="2019-09" db="EMBL/GenBank/DDBJ databases">
        <title>Actinomadura physcomitrii sp. nov., a novel actinomycete isolated from moss [Physcomitrium sphaericum (Ludw) Fuernr].</title>
        <authorList>
            <person name="Zhuang X."/>
            <person name="Liu C."/>
        </authorList>
    </citation>
    <scope>NUCLEOTIDE SEQUENCE [LARGE SCALE GENOMIC DNA]</scope>
    <source>
        <strain evidence="2 3">HMC1</strain>
    </source>
</reference>
<organism evidence="2 3">
    <name type="scientific">Actinomadura rudentiformis</name>
    <dbReference type="NCBI Taxonomy" id="359158"/>
    <lineage>
        <taxon>Bacteria</taxon>
        <taxon>Bacillati</taxon>
        <taxon>Actinomycetota</taxon>
        <taxon>Actinomycetes</taxon>
        <taxon>Streptosporangiales</taxon>
        <taxon>Thermomonosporaceae</taxon>
        <taxon>Actinomadura</taxon>
    </lineage>
</organism>
<keyword evidence="3" id="KW-1185">Reference proteome</keyword>
<evidence type="ECO:0000313" key="3">
    <source>
        <dbReference type="Proteomes" id="UP000468735"/>
    </source>
</evidence>
<evidence type="ECO:0000256" key="1">
    <source>
        <dbReference type="SAM" id="MobiDB-lite"/>
    </source>
</evidence>
<evidence type="ECO:0000313" key="2">
    <source>
        <dbReference type="EMBL" id="KAB2347973.1"/>
    </source>
</evidence>
<protein>
    <submittedName>
        <fullName evidence="2">Uncharacterized protein</fullName>
    </submittedName>
</protein>
<comment type="caution">
    <text evidence="2">The sequence shown here is derived from an EMBL/GenBank/DDBJ whole genome shotgun (WGS) entry which is preliminary data.</text>
</comment>
<dbReference type="AlphaFoldDB" id="A0A6H9YUB0"/>
<dbReference type="Proteomes" id="UP000468735">
    <property type="component" value="Unassembled WGS sequence"/>
</dbReference>
<feature type="region of interest" description="Disordered" evidence="1">
    <location>
        <begin position="13"/>
        <end position="119"/>
    </location>
</feature>
<proteinExistence type="predicted"/>
<name>A0A6H9YUB0_9ACTN</name>
<feature type="compositionally biased region" description="Basic and acidic residues" evidence="1">
    <location>
        <begin position="101"/>
        <end position="119"/>
    </location>
</feature>
<gene>
    <name evidence="2" type="ORF">F8566_19040</name>
</gene>
<sequence>MTCWHGFVAACKQKVRGSSPLAGSQTKGPSRPRAGPPPFHPQQETATPRARPPTPKARPSLRSDSPPWGSAPDPGRGLRPRAPGLFHTRQALQPPPTQDRTPQDRTPQDRASLRSDHHAREGWKATMALWCRLARSVLRAASPPVLRTVAADNGLALASPSRRASILRPSHWSARGELGGCCPDRRQKGGDFPDGPRHVCTRGNEITRRRSEPGLSIVGAQCERDAFAHTRQHAIKHQESWRTRFIPRGTRECHQG</sequence>
<dbReference type="EMBL" id="WBMT01000008">
    <property type="protein sequence ID" value="KAB2347973.1"/>
    <property type="molecule type" value="Genomic_DNA"/>
</dbReference>